<sequence length="190" mass="21053" precursor="true">MLTRWTPGLALSMVVFTALLWVVPLVEAFRAGDDRGERISFGVASALLAIPFLWVCLRIPKTLRGMGIEVDEDGVHPFDGARTDTIAWHEIAAVGFGARIGTFRRASTRRLTGLEIYLTDAAHASRHPRLEHDWQDLAPPARGLSAGCYRFTVSPYGAAAQQVERAVRRFRPHLWRGPFVHEGAGQRVIG</sequence>
<keyword evidence="1" id="KW-1133">Transmembrane helix</keyword>
<evidence type="ECO:0008006" key="3">
    <source>
        <dbReference type="Google" id="ProtNLM"/>
    </source>
</evidence>
<gene>
    <name evidence="2" type="ordered locus">Mmcs_4625</name>
</gene>
<dbReference type="AlphaFoldDB" id="A0A5Q5BQR4"/>
<accession>A0A5Q5BQR4</accession>
<dbReference type="KEGG" id="mmc:Mmcs_4625"/>
<organism evidence="2">
    <name type="scientific">Mycobacterium sp. (strain MCS)</name>
    <dbReference type="NCBI Taxonomy" id="164756"/>
    <lineage>
        <taxon>Bacteria</taxon>
        <taxon>Bacillati</taxon>
        <taxon>Actinomycetota</taxon>
        <taxon>Actinomycetes</taxon>
        <taxon>Mycobacteriales</taxon>
        <taxon>Mycobacteriaceae</taxon>
        <taxon>Mycobacterium</taxon>
    </lineage>
</organism>
<dbReference type="EMBL" id="CP000384">
    <property type="protein sequence ID" value="ABG10729.1"/>
    <property type="molecule type" value="Genomic_DNA"/>
</dbReference>
<proteinExistence type="predicted"/>
<name>A0A5Q5BQR4_MYCSS</name>
<keyword evidence="1" id="KW-0812">Transmembrane</keyword>
<feature type="transmembrane region" description="Helical" evidence="1">
    <location>
        <begin position="38"/>
        <end position="57"/>
    </location>
</feature>
<keyword evidence="1" id="KW-0472">Membrane</keyword>
<evidence type="ECO:0000256" key="1">
    <source>
        <dbReference type="SAM" id="Phobius"/>
    </source>
</evidence>
<reference evidence="2" key="1">
    <citation type="submission" date="2006-06" db="EMBL/GenBank/DDBJ databases">
        <title>Complete sequence of chromosome of Mycobacterium sp. MCS.</title>
        <authorList>
            <consortium name="US DOE Joint Genome Institute"/>
            <person name="Copeland A."/>
            <person name="Lucas S."/>
            <person name="Lapidus A."/>
            <person name="Barry K."/>
            <person name="Detter J.C."/>
            <person name="Glavina del Rio T."/>
            <person name="Hammon N."/>
            <person name="Israni S."/>
            <person name="Dalin E."/>
            <person name="Tice H."/>
            <person name="Pitluck S."/>
            <person name="Martinez M."/>
            <person name="Schmutz J."/>
            <person name="Larimer F."/>
            <person name="Land M."/>
            <person name="Hauser L."/>
            <person name="Kyrpides N."/>
            <person name="Kim E."/>
            <person name="Miller C.D."/>
            <person name="Hughes J.E."/>
            <person name="Anderson A.J."/>
            <person name="Sims R.C."/>
            <person name="Richardson P."/>
        </authorList>
    </citation>
    <scope>NUCLEOTIDE SEQUENCE [LARGE SCALE GENOMIC DNA]</scope>
    <source>
        <strain evidence="2">MCS</strain>
    </source>
</reference>
<protein>
    <recommendedName>
        <fullName evidence="3">PH domain-containing protein</fullName>
    </recommendedName>
</protein>
<evidence type="ECO:0000313" key="2">
    <source>
        <dbReference type="EMBL" id="ABG10729.1"/>
    </source>
</evidence>